<dbReference type="Pfam" id="PF25967">
    <property type="entry name" value="RND-MFP_C"/>
    <property type="match status" value="1"/>
</dbReference>
<reference evidence="11" key="1">
    <citation type="submission" date="2017-06" db="EMBL/GenBank/DDBJ databases">
        <title>Genome analysis of Fimbriiglobus ruber SP5, the first member of the order Planctomycetales with confirmed chitinolytic capability.</title>
        <authorList>
            <person name="Ravin N.V."/>
            <person name="Rakitin A.L."/>
            <person name="Ivanova A.A."/>
            <person name="Beletsky A.V."/>
            <person name="Kulichevskaya I.S."/>
            <person name="Mardanov A.V."/>
            <person name="Dedysh S.N."/>
        </authorList>
    </citation>
    <scope>NUCLEOTIDE SEQUENCE [LARGE SCALE GENOMIC DNA]</scope>
    <source>
        <strain evidence="11">SP5</strain>
    </source>
</reference>
<dbReference type="GO" id="GO:0046677">
    <property type="term" value="P:response to antibiotic"/>
    <property type="evidence" value="ECO:0007669"/>
    <property type="project" value="TreeGrafter"/>
</dbReference>
<feature type="domain" description="Multidrug resistance protein MdtA-like C-terminal permuted SH3" evidence="9">
    <location>
        <begin position="307"/>
        <end position="368"/>
    </location>
</feature>
<proteinExistence type="inferred from homology"/>
<feature type="coiled-coil region" evidence="3">
    <location>
        <begin position="105"/>
        <end position="161"/>
    </location>
</feature>
<evidence type="ECO:0000259" key="8">
    <source>
        <dbReference type="Pfam" id="PF25944"/>
    </source>
</evidence>
<dbReference type="Pfam" id="PF25876">
    <property type="entry name" value="HH_MFP_RND"/>
    <property type="match status" value="1"/>
</dbReference>
<dbReference type="AlphaFoldDB" id="A0A225D7F3"/>
<feature type="domain" description="Multidrug resistance protein MdtA-like alpha-helical hairpin" evidence="6">
    <location>
        <begin position="104"/>
        <end position="172"/>
    </location>
</feature>
<protein>
    <submittedName>
        <fullName evidence="10">Putative Co/Zn/Cd efflux system membrane fusion protein</fullName>
    </submittedName>
</protein>
<evidence type="ECO:0000259" key="7">
    <source>
        <dbReference type="Pfam" id="PF25917"/>
    </source>
</evidence>
<keyword evidence="3" id="KW-0175">Coiled coil</keyword>
<keyword evidence="5" id="KW-0732">Signal</keyword>
<dbReference type="FunFam" id="2.40.420.20:FF:000001">
    <property type="entry name" value="Efflux RND transporter periplasmic adaptor subunit"/>
    <property type="match status" value="1"/>
</dbReference>
<evidence type="ECO:0000256" key="1">
    <source>
        <dbReference type="ARBA" id="ARBA00004196"/>
    </source>
</evidence>
<keyword evidence="11" id="KW-1185">Reference proteome</keyword>
<dbReference type="InterPro" id="IPR006143">
    <property type="entry name" value="RND_pump_MFP"/>
</dbReference>
<accession>A0A225D7F3</accession>
<dbReference type="InterPro" id="IPR058625">
    <property type="entry name" value="MdtA-like_BSH"/>
</dbReference>
<dbReference type="Pfam" id="PF25944">
    <property type="entry name" value="Beta-barrel_RND"/>
    <property type="match status" value="1"/>
</dbReference>
<feature type="domain" description="Multidrug resistance protein MdtA-like barrel-sandwich hybrid" evidence="7">
    <location>
        <begin position="67"/>
        <end position="201"/>
    </location>
</feature>
<comment type="subcellular location">
    <subcellularLocation>
        <location evidence="1">Cell envelope</location>
    </subcellularLocation>
</comment>
<dbReference type="EMBL" id="NIDE01000017">
    <property type="protein sequence ID" value="OWK35574.1"/>
    <property type="molecule type" value="Genomic_DNA"/>
</dbReference>
<comment type="caution">
    <text evidence="10">The sequence shown here is derived from an EMBL/GenBank/DDBJ whole genome shotgun (WGS) entry which is preliminary data.</text>
</comment>
<dbReference type="Gene3D" id="2.40.420.20">
    <property type="match status" value="1"/>
</dbReference>
<dbReference type="PANTHER" id="PTHR30158:SF10">
    <property type="entry name" value="CATION EFFLUX PUMP"/>
    <property type="match status" value="1"/>
</dbReference>
<dbReference type="Gene3D" id="2.40.30.170">
    <property type="match status" value="1"/>
</dbReference>
<feature type="chain" id="PRO_5013211500" evidence="5">
    <location>
        <begin position="23"/>
        <end position="451"/>
    </location>
</feature>
<evidence type="ECO:0000256" key="4">
    <source>
        <dbReference type="SAM" id="MobiDB-lite"/>
    </source>
</evidence>
<dbReference type="PANTHER" id="PTHR30158">
    <property type="entry name" value="ACRA/E-RELATED COMPONENT OF DRUG EFFLUX TRANSPORTER"/>
    <property type="match status" value="1"/>
</dbReference>
<dbReference type="GO" id="GO:0022857">
    <property type="term" value="F:transmembrane transporter activity"/>
    <property type="evidence" value="ECO:0007669"/>
    <property type="project" value="InterPro"/>
</dbReference>
<dbReference type="GO" id="GO:0030313">
    <property type="term" value="C:cell envelope"/>
    <property type="evidence" value="ECO:0007669"/>
    <property type="project" value="UniProtKB-SubCell"/>
</dbReference>
<organism evidence="10 11">
    <name type="scientific">Fimbriiglobus ruber</name>
    <dbReference type="NCBI Taxonomy" id="1908690"/>
    <lineage>
        <taxon>Bacteria</taxon>
        <taxon>Pseudomonadati</taxon>
        <taxon>Planctomycetota</taxon>
        <taxon>Planctomycetia</taxon>
        <taxon>Gemmatales</taxon>
        <taxon>Gemmataceae</taxon>
        <taxon>Fimbriiglobus</taxon>
    </lineage>
</organism>
<dbReference type="Gene3D" id="1.10.287.470">
    <property type="entry name" value="Helix hairpin bin"/>
    <property type="match status" value="1"/>
</dbReference>
<dbReference type="InterPro" id="IPR058626">
    <property type="entry name" value="MdtA-like_b-barrel"/>
</dbReference>
<sequence>MKRSQTVSGLLLVVLLAAGSVAPGCRKSQGPPPAPPAPVIPISHPVQRTITDFVEYTGRTDAVNSLGVRARVTGYITQLPFKEGAEVKKGDLLYEIDPRPYKAQLDQAEGQLALAKSQLKLAQVTYDRYAAIKGAVSAQELDQYKAQVDQAAAQVEATRASLEVYKLNLEFTKVIAGIDGQVSRRYYTLGNLVNQDQTLLTTIVSVDPIQAYFDMDERTITQIRMAINDGRIKPKDSAAIPVLMGIEGDEGFPRRGTIDFVNNVVNPSTGTIAVRGEFPNPKPEHGRRLLSPGMFVRIRLPIGDPHNALLVVDRALGTDQGLKYAYVVDAEHKVQYRRVKVGALQDDGLRVIEDGLKPDDWVVVGGLQQLRPKSVADTEQVAMPTPGAPTSQAEAEGSVPQPGAKPAGAPTAGPPAKPAQPGTPPTQPGSPPPPPGSAPSAKSAQTGATTK</sequence>
<feature type="signal peptide" evidence="5">
    <location>
        <begin position="1"/>
        <end position="22"/>
    </location>
</feature>
<gene>
    <name evidence="10" type="ORF">FRUB_08137</name>
</gene>
<feature type="domain" description="Multidrug resistance protein MdtA-like beta-barrel" evidence="8">
    <location>
        <begin position="214"/>
        <end position="303"/>
    </location>
</feature>
<comment type="similarity">
    <text evidence="2">Belongs to the membrane fusion protein (MFP) (TC 8.A.1) family.</text>
</comment>
<dbReference type="Gene3D" id="2.40.50.100">
    <property type="match status" value="1"/>
</dbReference>
<dbReference type="InterPro" id="IPR058627">
    <property type="entry name" value="MdtA-like_C"/>
</dbReference>
<evidence type="ECO:0000313" key="11">
    <source>
        <dbReference type="Proteomes" id="UP000214646"/>
    </source>
</evidence>
<dbReference type="Pfam" id="PF25917">
    <property type="entry name" value="BSH_RND"/>
    <property type="match status" value="1"/>
</dbReference>
<feature type="compositionally biased region" description="Low complexity" evidence="4">
    <location>
        <begin position="400"/>
        <end position="411"/>
    </location>
</feature>
<dbReference type="GO" id="GO:0005886">
    <property type="term" value="C:plasma membrane"/>
    <property type="evidence" value="ECO:0007669"/>
    <property type="project" value="TreeGrafter"/>
</dbReference>
<evidence type="ECO:0000256" key="2">
    <source>
        <dbReference type="ARBA" id="ARBA00009477"/>
    </source>
</evidence>
<evidence type="ECO:0000256" key="5">
    <source>
        <dbReference type="SAM" id="SignalP"/>
    </source>
</evidence>
<dbReference type="RefSeq" id="WP_238602932.1">
    <property type="nucleotide sequence ID" value="NZ_NIDE01000017.1"/>
</dbReference>
<evidence type="ECO:0000259" key="9">
    <source>
        <dbReference type="Pfam" id="PF25967"/>
    </source>
</evidence>
<name>A0A225D7F3_9BACT</name>
<evidence type="ECO:0000256" key="3">
    <source>
        <dbReference type="SAM" id="Coils"/>
    </source>
</evidence>
<dbReference type="SUPFAM" id="SSF111369">
    <property type="entry name" value="HlyD-like secretion proteins"/>
    <property type="match status" value="1"/>
</dbReference>
<feature type="compositionally biased region" description="Pro residues" evidence="4">
    <location>
        <begin position="412"/>
        <end position="437"/>
    </location>
</feature>
<dbReference type="InterPro" id="IPR058624">
    <property type="entry name" value="MdtA-like_HH"/>
</dbReference>
<evidence type="ECO:0000259" key="6">
    <source>
        <dbReference type="Pfam" id="PF25876"/>
    </source>
</evidence>
<dbReference type="Proteomes" id="UP000214646">
    <property type="component" value="Unassembled WGS sequence"/>
</dbReference>
<evidence type="ECO:0000313" key="10">
    <source>
        <dbReference type="EMBL" id="OWK35574.1"/>
    </source>
</evidence>
<dbReference type="NCBIfam" id="TIGR01730">
    <property type="entry name" value="RND_mfp"/>
    <property type="match status" value="1"/>
</dbReference>
<feature type="region of interest" description="Disordered" evidence="4">
    <location>
        <begin position="372"/>
        <end position="451"/>
    </location>
</feature>